<dbReference type="AlphaFoldDB" id="A0A5P3AAI0"/>
<comment type="similarity">
    <text evidence="3">Belongs to the HAD-like hydrolase superfamily. CbbY/CbbZ/Gph/YieH family.</text>
</comment>
<protein>
    <recommendedName>
        <fullName evidence="4">phosphoglycolate phosphatase</fullName>
        <ecNumber evidence="4">3.1.3.18</ecNumber>
    </recommendedName>
</protein>
<dbReference type="KEGG" id="rid:RIdsm_01091"/>
<reference evidence="5 6" key="1">
    <citation type="submission" date="2018-08" db="EMBL/GenBank/DDBJ databases">
        <title>Genetic Globetrotter - A new plasmid hitch-hiking vast phylogenetic and geographic distances.</title>
        <authorList>
            <person name="Vollmers J."/>
            <person name="Petersen J."/>
        </authorList>
    </citation>
    <scope>NUCLEOTIDE SEQUENCE [LARGE SCALE GENOMIC DNA]</scope>
    <source>
        <strain evidence="5 6">DSM 26383</strain>
    </source>
</reference>
<dbReference type="GO" id="GO:0008967">
    <property type="term" value="F:phosphoglycolate phosphatase activity"/>
    <property type="evidence" value="ECO:0007669"/>
    <property type="project" value="UniProtKB-EC"/>
</dbReference>
<dbReference type="InterPro" id="IPR041492">
    <property type="entry name" value="HAD_2"/>
</dbReference>
<dbReference type="PANTHER" id="PTHR43434:SF1">
    <property type="entry name" value="PHOSPHOGLYCOLATE PHOSPHATASE"/>
    <property type="match status" value="1"/>
</dbReference>
<keyword evidence="5" id="KW-0378">Hydrolase</keyword>
<sequence>MPITDPLPGLPVLAFDFDGVIADSLGLCTAACRTVAADMGWPGMLPDNPFGELEPVTFEALAETCGLDPHAFAAGVTDHVATTDQCAPLVLGMDHLLGTLSTHAQIHILSASASTVIRRFLDHHGLTPHVTEIHGRDHAGSKTEKLKAILKSHDLRAMIGDATSDMTAAIAAGVPSVGVAWGWQSEDRLTAHGASIVAHSPEELSDHLHRLLQPTR</sequence>
<dbReference type="Proteomes" id="UP000325785">
    <property type="component" value="Chromosome"/>
</dbReference>
<comment type="catalytic activity">
    <reaction evidence="1">
        <text>2-phosphoglycolate + H2O = glycolate + phosphate</text>
        <dbReference type="Rhea" id="RHEA:14369"/>
        <dbReference type="ChEBI" id="CHEBI:15377"/>
        <dbReference type="ChEBI" id="CHEBI:29805"/>
        <dbReference type="ChEBI" id="CHEBI:43474"/>
        <dbReference type="ChEBI" id="CHEBI:58033"/>
        <dbReference type="EC" id="3.1.3.18"/>
    </reaction>
</comment>
<dbReference type="EC" id="3.1.3.18" evidence="4"/>
<evidence type="ECO:0000256" key="2">
    <source>
        <dbReference type="ARBA" id="ARBA00004818"/>
    </source>
</evidence>
<evidence type="ECO:0000313" key="5">
    <source>
        <dbReference type="EMBL" id="QEW25305.1"/>
    </source>
</evidence>
<name>A0A5P3AAI0_9RHOB</name>
<accession>A0A5P3AAI0</accession>
<evidence type="ECO:0000313" key="6">
    <source>
        <dbReference type="Proteomes" id="UP000325785"/>
    </source>
</evidence>
<dbReference type="GO" id="GO:0005829">
    <property type="term" value="C:cytosol"/>
    <property type="evidence" value="ECO:0007669"/>
    <property type="project" value="TreeGrafter"/>
</dbReference>
<evidence type="ECO:0000256" key="3">
    <source>
        <dbReference type="ARBA" id="ARBA00006171"/>
    </source>
</evidence>
<comment type="pathway">
    <text evidence="2">Organic acid metabolism; glycolate biosynthesis; glycolate from 2-phosphoglycolate: step 1/1.</text>
</comment>
<dbReference type="PANTHER" id="PTHR43434">
    <property type="entry name" value="PHOSPHOGLYCOLATE PHOSPHATASE"/>
    <property type="match status" value="1"/>
</dbReference>
<dbReference type="Gene3D" id="1.10.150.240">
    <property type="entry name" value="Putative phosphatase, domain 2"/>
    <property type="match status" value="1"/>
</dbReference>
<dbReference type="Gene3D" id="3.40.50.1000">
    <property type="entry name" value="HAD superfamily/HAD-like"/>
    <property type="match status" value="1"/>
</dbReference>
<dbReference type="EMBL" id="CP031598">
    <property type="protein sequence ID" value="QEW25305.1"/>
    <property type="molecule type" value="Genomic_DNA"/>
</dbReference>
<dbReference type="InterPro" id="IPR023214">
    <property type="entry name" value="HAD_sf"/>
</dbReference>
<organism evidence="5 6">
    <name type="scientific">Roseovarius indicus</name>
    <dbReference type="NCBI Taxonomy" id="540747"/>
    <lineage>
        <taxon>Bacteria</taxon>
        <taxon>Pseudomonadati</taxon>
        <taxon>Pseudomonadota</taxon>
        <taxon>Alphaproteobacteria</taxon>
        <taxon>Rhodobacterales</taxon>
        <taxon>Roseobacteraceae</taxon>
        <taxon>Roseovarius</taxon>
    </lineage>
</organism>
<dbReference type="Pfam" id="PF13419">
    <property type="entry name" value="HAD_2"/>
    <property type="match status" value="1"/>
</dbReference>
<dbReference type="GO" id="GO:0006281">
    <property type="term" value="P:DNA repair"/>
    <property type="evidence" value="ECO:0007669"/>
    <property type="project" value="TreeGrafter"/>
</dbReference>
<evidence type="ECO:0000256" key="1">
    <source>
        <dbReference type="ARBA" id="ARBA00000830"/>
    </source>
</evidence>
<dbReference type="InterPro" id="IPR036412">
    <property type="entry name" value="HAD-like_sf"/>
</dbReference>
<proteinExistence type="inferred from homology"/>
<dbReference type="InterPro" id="IPR023198">
    <property type="entry name" value="PGP-like_dom2"/>
</dbReference>
<dbReference type="SUPFAM" id="SSF56784">
    <property type="entry name" value="HAD-like"/>
    <property type="match status" value="1"/>
</dbReference>
<dbReference type="InterPro" id="IPR050155">
    <property type="entry name" value="HAD-like_hydrolase_sf"/>
</dbReference>
<evidence type="ECO:0000256" key="4">
    <source>
        <dbReference type="ARBA" id="ARBA00013078"/>
    </source>
</evidence>
<gene>
    <name evidence="5" type="ORF">RIdsm_01091</name>
</gene>
<dbReference type="RefSeq" id="WP_160325884.1">
    <property type="nucleotide sequence ID" value="NZ_CP031598.1"/>
</dbReference>